<dbReference type="InterPro" id="IPR023286">
    <property type="entry name" value="ABATE_dom_sf"/>
</dbReference>
<accession>A0ABU3K9F9</accession>
<keyword evidence="3" id="KW-1185">Reference proteome</keyword>
<dbReference type="Gene3D" id="1.10.3300.10">
    <property type="entry name" value="Jann2411-like domain"/>
    <property type="match status" value="1"/>
</dbReference>
<dbReference type="InterPro" id="IPR021005">
    <property type="entry name" value="Znf_CGNR"/>
</dbReference>
<name>A0ABU3K9F9_9BACT</name>
<sequence>MKLKDFCQKFGVLGNPHKIWIPLNKTAFGNQTFYDFDPEIEDPEQKDTRGSVFPDQKLCSTTTLWEFQREQNAMKETLQFLVECENAKNARTRLAAKEKISMRIAGELTKVVMRPVWNKREMRWVTQWDSLTLCGLMYLMLAFDLQSPGRNLLCGKCGRFFLAVHARSEYCSPRCQNAAKVARFRRKERMRHRKRLGDKGKES</sequence>
<dbReference type="EMBL" id="JAQOUE010000001">
    <property type="protein sequence ID" value="MDT7042928.1"/>
    <property type="molecule type" value="Genomic_DNA"/>
</dbReference>
<gene>
    <name evidence="2" type="ORF">PPG34_11235</name>
</gene>
<organism evidence="2 3">
    <name type="scientific">Candidatus Nitronereus thalassa</name>
    <dbReference type="NCBI Taxonomy" id="3020898"/>
    <lineage>
        <taxon>Bacteria</taxon>
        <taxon>Pseudomonadati</taxon>
        <taxon>Nitrospirota</taxon>
        <taxon>Nitrospiria</taxon>
        <taxon>Nitrospirales</taxon>
        <taxon>Nitrospiraceae</taxon>
        <taxon>Candidatus Nitronereus</taxon>
    </lineage>
</organism>
<evidence type="ECO:0000313" key="2">
    <source>
        <dbReference type="EMBL" id="MDT7042928.1"/>
    </source>
</evidence>
<reference evidence="2 3" key="1">
    <citation type="journal article" date="2023" name="ISME J.">
        <title>Cultivation and genomic characterization of novel and ubiquitous marine nitrite-oxidizing bacteria from the Nitrospirales.</title>
        <authorList>
            <person name="Mueller A.J."/>
            <person name="Daebeler A."/>
            <person name="Herbold C.W."/>
            <person name="Kirkegaard R.H."/>
            <person name="Daims H."/>
        </authorList>
    </citation>
    <scope>NUCLEOTIDE SEQUENCE [LARGE SCALE GENOMIC DNA]</scope>
    <source>
        <strain evidence="2 3">EB</strain>
    </source>
</reference>
<dbReference type="RefSeq" id="WP_313833395.1">
    <property type="nucleotide sequence ID" value="NZ_JAQOUE010000001.1"/>
</dbReference>
<feature type="domain" description="Zinc finger CGNR" evidence="1">
    <location>
        <begin position="156"/>
        <end position="187"/>
    </location>
</feature>
<protein>
    <recommendedName>
        <fullName evidence="1">Zinc finger CGNR domain-containing protein</fullName>
    </recommendedName>
</protein>
<dbReference type="Proteomes" id="UP001250932">
    <property type="component" value="Unassembled WGS sequence"/>
</dbReference>
<dbReference type="Pfam" id="PF11706">
    <property type="entry name" value="zf-CGNR"/>
    <property type="match status" value="1"/>
</dbReference>
<dbReference type="SUPFAM" id="SSF160904">
    <property type="entry name" value="Jann2411-like"/>
    <property type="match status" value="1"/>
</dbReference>
<comment type="caution">
    <text evidence="2">The sequence shown here is derived from an EMBL/GenBank/DDBJ whole genome shotgun (WGS) entry which is preliminary data.</text>
</comment>
<proteinExistence type="predicted"/>
<evidence type="ECO:0000259" key="1">
    <source>
        <dbReference type="Pfam" id="PF11706"/>
    </source>
</evidence>
<evidence type="ECO:0000313" key="3">
    <source>
        <dbReference type="Proteomes" id="UP001250932"/>
    </source>
</evidence>